<dbReference type="KEGG" id="foc:113204200"/>
<dbReference type="GeneID" id="113204200"/>
<dbReference type="PANTHER" id="PTHR13069">
    <property type="entry name" value="ALKYLATED DNA REPAIR PROTEIN ALKB HOMOLOG 8"/>
    <property type="match status" value="1"/>
</dbReference>
<dbReference type="GO" id="GO:0005634">
    <property type="term" value="C:nucleus"/>
    <property type="evidence" value="ECO:0007669"/>
    <property type="project" value="TreeGrafter"/>
</dbReference>
<feature type="region of interest" description="Disordered" evidence="3">
    <location>
        <begin position="545"/>
        <end position="634"/>
    </location>
</feature>
<dbReference type="GO" id="GO:0008757">
    <property type="term" value="F:S-adenosylmethionine-dependent methyltransferase activity"/>
    <property type="evidence" value="ECO:0007669"/>
    <property type="project" value="InterPro"/>
</dbReference>
<protein>
    <submittedName>
        <fullName evidence="6">PHD finger protein rhinoceros</fullName>
    </submittedName>
</protein>
<accession>A0A9C6TWH4</accession>
<dbReference type="GO" id="GO:0106335">
    <property type="term" value="F:tRNA (5-carboxymethyluridine(34)-5-O)-methyltransferase activity"/>
    <property type="evidence" value="ECO:0007669"/>
    <property type="project" value="TreeGrafter"/>
</dbReference>
<feature type="region of interest" description="Disordered" evidence="3">
    <location>
        <begin position="651"/>
        <end position="710"/>
    </location>
</feature>
<dbReference type="GO" id="GO:0002098">
    <property type="term" value="P:tRNA wobble uridine modification"/>
    <property type="evidence" value="ECO:0007669"/>
    <property type="project" value="TreeGrafter"/>
</dbReference>
<feature type="compositionally biased region" description="Polar residues" evidence="3">
    <location>
        <begin position="549"/>
        <end position="572"/>
    </location>
</feature>
<dbReference type="InterPro" id="IPR029063">
    <property type="entry name" value="SAM-dependent_MTases_sf"/>
</dbReference>
<feature type="compositionally biased region" description="Polar residues" evidence="3">
    <location>
        <begin position="959"/>
        <end position="973"/>
    </location>
</feature>
<dbReference type="InterPro" id="IPR051422">
    <property type="entry name" value="AlkB_tRNA_MeTrf/Diox"/>
</dbReference>
<feature type="compositionally biased region" description="Polar residues" evidence="3">
    <location>
        <begin position="819"/>
        <end position="831"/>
    </location>
</feature>
<keyword evidence="2" id="KW-0808">Transferase</keyword>
<dbReference type="InterPro" id="IPR013216">
    <property type="entry name" value="Methyltransf_11"/>
</dbReference>
<dbReference type="GO" id="GO:0030488">
    <property type="term" value="P:tRNA methylation"/>
    <property type="evidence" value="ECO:0007669"/>
    <property type="project" value="TreeGrafter"/>
</dbReference>
<sequence length="1077" mass="115569">MKVLTCGQKAKKSLFHLHLASTETFPKVKDLLDGHLSNITLQKYGVLVCDNLALPFRDECFDAVLSVAVVHHLATTERRVSAIRELARVLRIGGRLIITVWAMEQRHRKFESQDVLVPWHRPQQLSTPSLELTSTTTTSEEDLHPPYHAYTQTSDSDSCRSASGGQQRRRRHRGHHGHGRSIDTGRAVSASHSSSSLSSPNETCYSFVRRALQKLAGSKRSAPWFLESWAQQGGLHKDPAGLRRHEPEGCEDCSDIQDLPIELRRLEEDLEPAAGRAQAGGGGALSPTHHGDMLPLHLKSKSLSDILSSEPQRGSPSKSLVRSRSSVPSLALGLGTLPGLPSLHGLPSLSASRPQQLGGLGDSQHSSSSSVCLSHGSKPRLVKQKQSMCEEEAEAEVEQEEAAGGDQPTDMRNLVRALPDFKRLHGGHVMGRTPRLNVFKQSSMNEELMSTERLREKERVRQNIQKQASLNEELMYRHRPGAGAPGTLDSLRDTLFSASTAKRFQLLKIGLTSKLKSSTTNIEKVAGTSLKNGFVRMLQGWKQAGEASPMTSPAPSRQASCTTPSVSGSLTPSTPPPDMSGFKRPSSGSINGADDMRARSSSGGSEGGRRHSREDGSDSSKDSSLQSDTSVDSEDSFASVIFIPKADQYMGQDALGPKTPSPTLCTSAPASPQLPQPTSPKVLLYSGQHSPSPPQLPSSPRLGPMGPLSPLPLNVPLGAVPSVPLVPVLPPASSRAKDHEGRLQQIKEMLMSRQKTGGAGRGMFPLVRRSSGSIPRPAPPRAAPRLLSLELFNPETDDVDSDSSGVSSPDSVDSVISVANNNRSSAGSSDGSGKLATTLVPDTAAADPEDCGRSVSRTPSPAPERMLEPPPVPPRSQSPLETRAATLGPAGARLQSNLSMSTPGSLSLLEAAADVANTLEDAVEAVIQASPRAKRRQVNLDSADLRVALENDLARSSWSLQLSPDNSPNPTNRTKSRMKESVSRFSLPGSLAAARGQENNVFKFPQTTNIGKSDSLRSCRRADSAGRLHEGREGVDYSSLGAIPRRTDPEQPFTTRITEPESDPLSLTAIPETPDPF</sequence>
<feature type="region of interest" description="Disordered" evidence="3">
    <location>
        <begin position="127"/>
        <end position="201"/>
    </location>
</feature>
<evidence type="ECO:0000313" key="5">
    <source>
        <dbReference type="Proteomes" id="UP000504606"/>
    </source>
</evidence>
<evidence type="ECO:0000313" key="6">
    <source>
        <dbReference type="RefSeq" id="XP_052123600.1"/>
    </source>
</evidence>
<dbReference type="PANTHER" id="PTHR13069:SF37">
    <property type="entry name" value="FIRE DANCER"/>
    <property type="match status" value="1"/>
</dbReference>
<reference evidence="6" key="1">
    <citation type="submission" date="2025-08" db="UniProtKB">
        <authorList>
            <consortium name="RefSeq"/>
        </authorList>
    </citation>
    <scope>IDENTIFICATION</scope>
    <source>
        <tissue evidence="6">Whole organism</tissue>
    </source>
</reference>
<dbReference type="AlphaFoldDB" id="A0A9C6TWH4"/>
<dbReference type="RefSeq" id="XP_052123600.1">
    <property type="nucleotide sequence ID" value="XM_052267640.1"/>
</dbReference>
<feature type="compositionally biased region" description="Low complexity" evidence="3">
    <location>
        <begin position="127"/>
        <end position="138"/>
    </location>
</feature>
<dbReference type="Proteomes" id="UP000504606">
    <property type="component" value="Unplaced"/>
</dbReference>
<feature type="region of interest" description="Disordered" evidence="3">
    <location>
        <begin position="959"/>
        <end position="981"/>
    </location>
</feature>
<feature type="region of interest" description="Disordered" evidence="3">
    <location>
        <begin position="306"/>
        <end position="325"/>
    </location>
</feature>
<feature type="compositionally biased region" description="Low complexity" evidence="3">
    <location>
        <begin position="698"/>
        <end position="710"/>
    </location>
</feature>
<feature type="compositionally biased region" description="Low complexity" evidence="3">
    <location>
        <begin position="189"/>
        <end position="199"/>
    </location>
</feature>
<feature type="compositionally biased region" description="Polar residues" evidence="3">
    <location>
        <begin position="150"/>
        <end position="163"/>
    </location>
</feature>
<feature type="compositionally biased region" description="Low complexity" evidence="3">
    <location>
        <begin position="362"/>
        <end position="376"/>
    </location>
</feature>
<keyword evidence="5" id="KW-1185">Reference proteome</keyword>
<dbReference type="Pfam" id="PF08241">
    <property type="entry name" value="Methyltransf_11"/>
    <property type="match status" value="1"/>
</dbReference>
<feature type="compositionally biased region" description="Basic residues" evidence="3">
    <location>
        <begin position="167"/>
        <end position="179"/>
    </location>
</feature>
<feature type="region of interest" description="Disordered" evidence="3">
    <location>
        <begin position="752"/>
        <end position="898"/>
    </location>
</feature>
<organism evidence="5 6">
    <name type="scientific">Frankliniella occidentalis</name>
    <name type="common">Western flower thrips</name>
    <name type="synonym">Euthrips occidentalis</name>
    <dbReference type="NCBI Taxonomy" id="133901"/>
    <lineage>
        <taxon>Eukaryota</taxon>
        <taxon>Metazoa</taxon>
        <taxon>Ecdysozoa</taxon>
        <taxon>Arthropoda</taxon>
        <taxon>Hexapoda</taxon>
        <taxon>Insecta</taxon>
        <taxon>Pterygota</taxon>
        <taxon>Neoptera</taxon>
        <taxon>Paraneoptera</taxon>
        <taxon>Thysanoptera</taxon>
        <taxon>Terebrantia</taxon>
        <taxon>Thripoidea</taxon>
        <taxon>Thripidae</taxon>
        <taxon>Frankliniella</taxon>
    </lineage>
</organism>
<feature type="region of interest" description="Disordered" evidence="3">
    <location>
        <begin position="1030"/>
        <end position="1077"/>
    </location>
</feature>
<feature type="compositionally biased region" description="Polar residues" evidence="3">
    <location>
        <begin position="661"/>
        <end position="670"/>
    </location>
</feature>
<evidence type="ECO:0000256" key="3">
    <source>
        <dbReference type="SAM" id="MobiDB-lite"/>
    </source>
</evidence>
<feature type="compositionally biased region" description="Low complexity" evidence="3">
    <location>
        <begin position="802"/>
        <end position="818"/>
    </location>
</feature>
<feature type="compositionally biased region" description="Basic and acidic residues" evidence="3">
    <location>
        <begin position="607"/>
        <end position="621"/>
    </location>
</feature>
<evidence type="ECO:0000259" key="4">
    <source>
        <dbReference type="Pfam" id="PF08241"/>
    </source>
</evidence>
<dbReference type="GO" id="GO:0000049">
    <property type="term" value="F:tRNA binding"/>
    <property type="evidence" value="ECO:0007669"/>
    <property type="project" value="TreeGrafter"/>
</dbReference>
<dbReference type="SUPFAM" id="SSF53335">
    <property type="entry name" value="S-adenosyl-L-methionine-dependent methyltransferases"/>
    <property type="match status" value="1"/>
</dbReference>
<proteinExistence type="predicted"/>
<dbReference type="CDD" id="cd02440">
    <property type="entry name" value="AdoMet_MTases"/>
    <property type="match status" value="1"/>
</dbReference>
<evidence type="ECO:0000256" key="2">
    <source>
        <dbReference type="ARBA" id="ARBA00022679"/>
    </source>
</evidence>
<feature type="region of interest" description="Disordered" evidence="3">
    <location>
        <begin position="273"/>
        <end position="295"/>
    </location>
</feature>
<feature type="region of interest" description="Disordered" evidence="3">
    <location>
        <begin position="345"/>
        <end position="411"/>
    </location>
</feature>
<dbReference type="Gene3D" id="3.40.50.150">
    <property type="entry name" value="Vaccinia Virus protein VP39"/>
    <property type="match status" value="1"/>
</dbReference>
<feature type="non-terminal residue" evidence="6">
    <location>
        <position position="1077"/>
    </location>
</feature>
<gene>
    <name evidence="6" type="primary">LOC113204200</name>
</gene>
<feature type="compositionally biased region" description="Acidic residues" evidence="3">
    <location>
        <begin position="389"/>
        <end position="403"/>
    </location>
</feature>
<keyword evidence="1" id="KW-0489">Methyltransferase</keyword>
<evidence type="ECO:0000256" key="1">
    <source>
        <dbReference type="ARBA" id="ARBA00022603"/>
    </source>
</evidence>
<dbReference type="GO" id="GO:0005737">
    <property type="term" value="C:cytoplasm"/>
    <property type="evidence" value="ECO:0007669"/>
    <property type="project" value="TreeGrafter"/>
</dbReference>
<name>A0A9C6TWH4_FRAOC</name>
<feature type="domain" description="Methyltransferase type 11" evidence="4">
    <location>
        <begin position="46"/>
        <end position="98"/>
    </location>
</feature>
<dbReference type="OrthoDB" id="271595at2759"/>